<sequence length="86" mass="9443">MMKKIAIALACIFLVACEAEVVDSTRKWELPHDLRDCRVVELTKEGFTSSTLVLIKCPEGYIGASHNYTTNGGKNSHSVQSVVTTE</sequence>
<reference evidence="1 2" key="1">
    <citation type="journal article" date="2017" name="Sci. Rep.">
        <title>Analysis of the CRISPR-Cas system in bacteriophages active on epidemic strains of Vibrio cholerae in Bangladesh.</title>
        <authorList>
            <person name="Naser I.B."/>
            <person name="Hoque M.M."/>
            <person name="Nahid M.A."/>
            <person name="Tareq T.M."/>
            <person name="Rocky M.K."/>
            <person name="Faruque S.M."/>
        </authorList>
    </citation>
    <scope>NUCLEOTIDE SEQUENCE [LARGE SCALE GENOMIC DNA]</scope>
</reference>
<dbReference type="GeneID" id="54984986"/>
<name>A0A2D0YM60_9CAUD</name>
<dbReference type="RefSeq" id="YP_009794711.1">
    <property type="nucleotide sequence ID" value="NC_047882.1"/>
</dbReference>
<evidence type="ECO:0000313" key="1">
    <source>
        <dbReference type="EMBL" id="ASV43546.1"/>
    </source>
</evidence>
<keyword evidence="2" id="KW-1185">Reference proteome</keyword>
<dbReference type="KEGG" id="vg:54984986"/>
<evidence type="ECO:0000313" key="2">
    <source>
        <dbReference type="Proteomes" id="UP000241680"/>
    </source>
</evidence>
<proteinExistence type="predicted"/>
<dbReference type="EMBL" id="KY883655">
    <property type="protein sequence ID" value="ASV43546.1"/>
    <property type="molecule type" value="Genomic_DNA"/>
</dbReference>
<accession>A0A2D0YM60</accession>
<dbReference type="PROSITE" id="PS51257">
    <property type="entry name" value="PROKAR_LIPOPROTEIN"/>
    <property type="match status" value="1"/>
</dbReference>
<evidence type="ECO:0008006" key="3">
    <source>
        <dbReference type="Google" id="ProtNLM"/>
    </source>
</evidence>
<organism evidence="1 2">
    <name type="scientific">Vibrio phage JSF12</name>
    <dbReference type="NCBI Taxonomy" id="1983595"/>
    <lineage>
        <taxon>Viruses</taxon>
        <taxon>Duplodnaviria</taxon>
        <taxon>Heunggongvirae</taxon>
        <taxon>Uroviricota</taxon>
        <taxon>Caudoviricetes</taxon>
        <taxon>Demerecviridae</taxon>
        <taxon>Ermolyevavirinae</taxon>
        <taxon>Jesfedecavirus</taxon>
        <taxon>Jesfedecavirus JSF12</taxon>
    </lineage>
</organism>
<protein>
    <recommendedName>
        <fullName evidence="3">Lipoprotein</fullName>
    </recommendedName>
</protein>
<dbReference type="Proteomes" id="UP000241680">
    <property type="component" value="Segment"/>
</dbReference>